<sequence>MPGSTTADFMPIIFWIICGIIAVVFVFGIVSVVANVRRARRAGHNPLTMQTDIATKLLDSDALSSQPSVEARLEKIEQLRAAGTISNNEYDAARARLLTQL</sequence>
<dbReference type="OrthoDB" id="4955106at2"/>
<protein>
    <recommendedName>
        <fullName evidence="4">Short C-terminal domain-containing protein</fullName>
    </recommendedName>
</protein>
<dbReference type="AlphaFoldDB" id="A0A1X7IIW4"/>
<organism evidence="2 3">
    <name type="scientific">Agreia pratensis</name>
    <dbReference type="NCBI Taxonomy" id="150121"/>
    <lineage>
        <taxon>Bacteria</taxon>
        <taxon>Bacillati</taxon>
        <taxon>Actinomycetota</taxon>
        <taxon>Actinomycetes</taxon>
        <taxon>Micrococcales</taxon>
        <taxon>Microbacteriaceae</taxon>
        <taxon>Agreia</taxon>
    </lineage>
</organism>
<reference evidence="3" key="1">
    <citation type="submission" date="2017-04" db="EMBL/GenBank/DDBJ databases">
        <authorList>
            <person name="Varghese N."/>
            <person name="Submissions S."/>
        </authorList>
    </citation>
    <scope>NUCLEOTIDE SEQUENCE [LARGE SCALE GENOMIC DNA]</scope>
    <source>
        <strain evidence="3">VKM Ac-2510</strain>
    </source>
</reference>
<proteinExistence type="predicted"/>
<keyword evidence="3" id="KW-1185">Reference proteome</keyword>
<evidence type="ECO:0008006" key="4">
    <source>
        <dbReference type="Google" id="ProtNLM"/>
    </source>
</evidence>
<accession>A0A1X7IIW4</accession>
<evidence type="ECO:0000313" key="2">
    <source>
        <dbReference type="EMBL" id="SMG14300.1"/>
    </source>
</evidence>
<dbReference type="Proteomes" id="UP000193244">
    <property type="component" value="Unassembled WGS sequence"/>
</dbReference>
<evidence type="ECO:0000313" key="3">
    <source>
        <dbReference type="Proteomes" id="UP000193244"/>
    </source>
</evidence>
<keyword evidence="1" id="KW-0472">Membrane</keyword>
<dbReference type="STRING" id="150121.SAMN06296010_0532"/>
<gene>
    <name evidence="2" type="ORF">SAMN06296010_0532</name>
</gene>
<dbReference type="RefSeq" id="WP_085482659.1">
    <property type="nucleotide sequence ID" value="NZ_FXAY01000001.1"/>
</dbReference>
<keyword evidence="1" id="KW-1133">Transmembrane helix</keyword>
<name>A0A1X7IIW4_9MICO</name>
<evidence type="ECO:0000256" key="1">
    <source>
        <dbReference type="SAM" id="Phobius"/>
    </source>
</evidence>
<feature type="transmembrane region" description="Helical" evidence="1">
    <location>
        <begin position="12"/>
        <end position="34"/>
    </location>
</feature>
<dbReference type="EMBL" id="FXAY01000001">
    <property type="protein sequence ID" value="SMG14300.1"/>
    <property type="molecule type" value="Genomic_DNA"/>
</dbReference>
<keyword evidence="1" id="KW-0812">Transmembrane</keyword>